<sequence length="142" mass="16068">MTVKHVNESDLQKPKKVVIPSPEAELRVNSGDLLAGKNVPKKKVTTIKYVHSQILKIREEDSHLGEDFGLGLKEHSHHHHHHHLYHHDRDRDHDDDVESSMEVVMFTKPTLPSSPLSGKTTTTTTVKSISYMGFQGEDVDFS</sequence>
<keyword evidence="3" id="KW-1185">Reference proteome</keyword>
<organism evidence="2 3">
    <name type="scientific">Quercus suber</name>
    <name type="common">Cork oak</name>
    <dbReference type="NCBI Taxonomy" id="58331"/>
    <lineage>
        <taxon>Eukaryota</taxon>
        <taxon>Viridiplantae</taxon>
        <taxon>Streptophyta</taxon>
        <taxon>Embryophyta</taxon>
        <taxon>Tracheophyta</taxon>
        <taxon>Spermatophyta</taxon>
        <taxon>Magnoliopsida</taxon>
        <taxon>eudicotyledons</taxon>
        <taxon>Gunneridae</taxon>
        <taxon>Pentapetalae</taxon>
        <taxon>rosids</taxon>
        <taxon>fabids</taxon>
        <taxon>Fagales</taxon>
        <taxon>Fagaceae</taxon>
        <taxon>Quercus</taxon>
    </lineage>
</organism>
<protein>
    <submittedName>
        <fullName evidence="2">Uncharacterized protein</fullName>
    </submittedName>
</protein>
<name>A0AAW0MAK8_QUESU</name>
<proteinExistence type="predicted"/>
<feature type="compositionally biased region" description="Basic residues" evidence="1">
    <location>
        <begin position="76"/>
        <end position="86"/>
    </location>
</feature>
<comment type="caution">
    <text evidence="2">The sequence shown here is derived from an EMBL/GenBank/DDBJ whole genome shotgun (WGS) entry which is preliminary data.</text>
</comment>
<feature type="region of interest" description="Disordered" evidence="1">
    <location>
        <begin position="76"/>
        <end position="97"/>
    </location>
</feature>
<reference evidence="2 3" key="1">
    <citation type="journal article" date="2018" name="Sci. Data">
        <title>The draft genome sequence of cork oak.</title>
        <authorList>
            <person name="Ramos A.M."/>
            <person name="Usie A."/>
            <person name="Barbosa P."/>
            <person name="Barros P.M."/>
            <person name="Capote T."/>
            <person name="Chaves I."/>
            <person name="Simoes F."/>
            <person name="Abreu I."/>
            <person name="Carrasquinho I."/>
            <person name="Faro C."/>
            <person name="Guimaraes J.B."/>
            <person name="Mendonca D."/>
            <person name="Nobrega F."/>
            <person name="Rodrigues L."/>
            <person name="Saibo N.J.M."/>
            <person name="Varela M.C."/>
            <person name="Egas C."/>
            <person name="Matos J."/>
            <person name="Miguel C.M."/>
            <person name="Oliveira M.M."/>
            <person name="Ricardo C.P."/>
            <person name="Goncalves S."/>
        </authorList>
    </citation>
    <scope>NUCLEOTIDE SEQUENCE [LARGE SCALE GENOMIC DNA]</scope>
    <source>
        <strain evidence="3">cv. HL8</strain>
    </source>
</reference>
<evidence type="ECO:0000313" key="2">
    <source>
        <dbReference type="EMBL" id="KAK7860973.1"/>
    </source>
</evidence>
<evidence type="ECO:0000256" key="1">
    <source>
        <dbReference type="SAM" id="MobiDB-lite"/>
    </source>
</evidence>
<dbReference type="AlphaFoldDB" id="A0AAW0MAK8"/>
<dbReference type="EMBL" id="PKMF04000004">
    <property type="protein sequence ID" value="KAK7860973.1"/>
    <property type="molecule type" value="Genomic_DNA"/>
</dbReference>
<accession>A0AAW0MAK8</accession>
<dbReference type="Proteomes" id="UP000237347">
    <property type="component" value="Unassembled WGS sequence"/>
</dbReference>
<evidence type="ECO:0000313" key="3">
    <source>
        <dbReference type="Proteomes" id="UP000237347"/>
    </source>
</evidence>
<gene>
    <name evidence="2" type="ORF">CFP56_029211</name>
</gene>